<accession>A0A1F6BCS8</accession>
<dbReference type="STRING" id="1798401.A2363_03295"/>
<sequence>MVRPLKEWEIEAYERAQQVTIRRRTRYLYDSRPTQQKIVNLLVQMDDLIQRKDQWEAQKYFFKVTFRHLKKPDHVDKNGVDWDEVQNQILHSCFSDSDMEGYKIEPRRVESELTAFRALMGLPQPVKEDF</sequence>
<evidence type="ECO:0000313" key="2">
    <source>
        <dbReference type="Proteomes" id="UP000176186"/>
    </source>
</evidence>
<dbReference type="EMBL" id="MFKE01000023">
    <property type="protein sequence ID" value="OGG34754.1"/>
    <property type="molecule type" value="Genomic_DNA"/>
</dbReference>
<dbReference type="AlphaFoldDB" id="A0A1F6BCS8"/>
<organism evidence="1 2">
    <name type="scientific">Candidatus Gottesmanbacteria bacterium RIFOXYB1_FULL_47_11</name>
    <dbReference type="NCBI Taxonomy" id="1798401"/>
    <lineage>
        <taxon>Bacteria</taxon>
        <taxon>Candidatus Gottesmaniibacteriota</taxon>
    </lineage>
</organism>
<name>A0A1F6BCS8_9BACT</name>
<comment type="caution">
    <text evidence="1">The sequence shown here is derived from an EMBL/GenBank/DDBJ whole genome shotgun (WGS) entry which is preliminary data.</text>
</comment>
<protein>
    <submittedName>
        <fullName evidence="1">Uncharacterized protein</fullName>
    </submittedName>
</protein>
<evidence type="ECO:0000313" key="1">
    <source>
        <dbReference type="EMBL" id="OGG34754.1"/>
    </source>
</evidence>
<dbReference type="Proteomes" id="UP000176186">
    <property type="component" value="Unassembled WGS sequence"/>
</dbReference>
<proteinExistence type="predicted"/>
<gene>
    <name evidence="1" type="ORF">A2363_03295</name>
</gene>
<reference evidence="1 2" key="1">
    <citation type="journal article" date="2016" name="Nat. Commun.">
        <title>Thousands of microbial genomes shed light on interconnected biogeochemical processes in an aquifer system.</title>
        <authorList>
            <person name="Anantharaman K."/>
            <person name="Brown C.T."/>
            <person name="Hug L.A."/>
            <person name="Sharon I."/>
            <person name="Castelle C.J."/>
            <person name="Probst A.J."/>
            <person name="Thomas B.C."/>
            <person name="Singh A."/>
            <person name="Wilkins M.J."/>
            <person name="Karaoz U."/>
            <person name="Brodie E.L."/>
            <person name="Williams K.H."/>
            <person name="Hubbard S.S."/>
            <person name="Banfield J.F."/>
        </authorList>
    </citation>
    <scope>NUCLEOTIDE SEQUENCE [LARGE SCALE GENOMIC DNA]</scope>
</reference>